<keyword evidence="2" id="KW-0732">Signal</keyword>
<feature type="region of interest" description="Disordered" evidence="1">
    <location>
        <begin position="31"/>
        <end position="56"/>
    </location>
</feature>
<feature type="chain" id="PRO_5047455244" evidence="2">
    <location>
        <begin position="21"/>
        <end position="193"/>
    </location>
</feature>
<dbReference type="InterPro" id="IPR019606">
    <property type="entry name" value="GerMN"/>
</dbReference>
<protein>
    <submittedName>
        <fullName evidence="4">GerMN domain-containing protein</fullName>
    </submittedName>
</protein>
<comment type="caution">
    <text evidence="4">The sequence shown here is derived from an EMBL/GenBank/DDBJ whole genome shotgun (WGS) entry which is preliminary data.</text>
</comment>
<dbReference type="Pfam" id="PF10646">
    <property type="entry name" value="Germane"/>
    <property type="match status" value="1"/>
</dbReference>
<sequence>MKLKMRLVSAMCIAILAVSAVGCSSDMAIPGADSSKKTVQQDTKANKDASTGKLDKSSSSESVKMIYFIPTEDASGVTQESVEISADKSTPKAALLAMLKSDRSHKYPIFDKAIEISSVTVKDKVATVEVNKAFAAGKGGDLTVKLQLAAIVNTLTSFDDINSVLFVVDGKQVKSIASFDTSEPLTRMKNLIK</sequence>
<dbReference type="Proteomes" id="UP001272515">
    <property type="component" value="Unassembled WGS sequence"/>
</dbReference>
<evidence type="ECO:0000313" key="5">
    <source>
        <dbReference type="Proteomes" id="UP001272515"/>
    </source>
</evidence>
<evidence type="ECO:0000259" key="3">
    <source>
        <dbReference type="SMART" id="SM00909"/>
    </source>
</evidence>
<dbReference type="PROSITE" id="PS51257">
    <property type="entry name" value="PROKAR_LIPOPROTEIN"/>
    <property type="match status" value="1"/>
</dbReference>
<dbReference type="EMBL" id="JAWJZB010000003">
    <property type="protein sequence ID" value="MDV5087903.1"/>
    <property type="molecule type" value="Genomic_DNA"/>
</dbReference>
<evidence type="ECO:0000256" key="2">
    <source>
        <dbReference type="SAM" id="SignalP"/>
    </source>
</evidence>
<gene>
    <name evidence="4" type="ORF">RVY80_03450</name>
</gene>
<evidence type="ECO:0000256" key="1">
    <source>
        <dbReference type="SAM" id="MobiDB-lite"/>
    </source>
</evidence>
<reference evidence="4 5" key="1">
    <citation type="submission" date="2023-10" db="EMBL/GenBank/DDBJ databases">
        <title>Veillonella sp. nov., isolated from a pig farm feces dump.</title>
        <authorList>
            <person name="Chang Y.-H."/>
        </authorList>
    </citation>
    <scope>NUCLEOTIDE SEQUENCE [LARGE SCALE GENOMIC DNA]</scope>
    <source>
        <strain evidence="4 5">YH-vei2233</strain>
    </source>
</reference>
<dbReference type="SMART" id="SM00909">
    <property type="entry name" value="Germane"/>
    <property type="match status" value="1"/>
</dbReference>
<name>A0ABU3Z7K5_9FIRM</name>
<keyword evidence="5" id="KW-1185">Reference proteome</keyword>
<accession>A0ABU3Z7K5</accession>
<feature type="signal peptide" evidence="2">
    <location>
        <begin position="1"/>
        <end position="20"/>
    </location>
</feature>
<proteinExistence type="predicted"/>
<organism evidence="4 5">
    <name type="scientific">Veillonella absiana</name>
    <dbReference type="NCBI Taxonomy" id="3079305"/>
    <lineage>
        <taxon>Bacteria</taxon>
        <taxon>Bacillati</taxon>
        <taxon>Bacillota</taxon>
        <taxon>Negativicutes</taxon>
        <taxon>Veillonellales</taxon>
        <taxon>Veillonellaceae</taxon>
        <taxon>Veillonella</taxon>
    </lineage>
</organism>
<dbReference type="RefSeq" id="WP_317329690.1">
    <property type="nucleotide sequence ID" value="NZ_JAWJZA010000001.1"/>
</dbReference>
<feature type="domain" description="GerMN" evidence="3">
    <location>
        <begin position="91"/>
        <end position="177"/>
    </location>
</feature>
<evidence type="ECO:0000313" key="4">
    <source>
        <dbReference type="EMBL" id="MDV5087903.1"/>
    </source>
</evidence>